<evidence type="ECO:0000256" key="7">
    <source>
        <dbReference type="RuleBase" id="RU003797"/>
    </source>
</evidence>
<dbReference type="InterPro" id="IPR046778">
    <property type="entry name" value="UPF0758_N"/>
</dbReference>
<feature type="domain" description="MPN" evidence="8">
    <location>
        <begin position="102"/>
        <end position="224"/>
    </location>
</feature>
<dbReference type="PROSITE" id="PS50249">
    <property type="entry name" value="MPN"/>
    <property type="match status" value="1"/>
</dbReference>
<dbReference type="Gene3D" id="1.10.150.20">
    <property type="entry name" value="5' to 3' exonuclease, C-terminal subdomain"/>
    <property type="match status" value="1"/>
</dbReference>
<keyword evidence="4" id="KW-0378">Hydrolase</keyword>
<dbReference type="NCBIfam" id="TIGR00608">
    <property type="entry name" value="radc"/>
    <property type="match status" value="1"/>
</dbReference>
<dbReference type="CDD" id="cd08071">
    <property type="entry name" value="MPN_DUF2466"/>
    <property type="match status" value="1"/>
</dbReference>
<dbReference type="GO" id="GO:0008237">
    <property type="term" value="F:metallopeptidase activity"/>
    <property type="evidence" value="ECO:0007669"/>
    <property type="project" value="UniProtKB-KW"/>
</dbReference>
<keyword evidence="6" id="KW-0482">Metalloprotease</keyword>
<protein>
    <submittedName>
        <fullName evidence="9">DNA repair protein RadC</fullName>
    </submittedName>
</protein>
<dbReference type="InterPro" id="IPR010994">
    <property type="entry name" value="RuvA_2-like"/>
</dbReference>
<evidence type="ECO:0000313" key="9">
    <source>
        <dbReference type="EMBL" id="SEM57688.1"/>
    </source>
</evidence>
<dbReference type="Proteomes" id="UP000199158">
    <property type="component" value="Unassembled WGS sequence"/>
</dbReference>
<dbReference type="Pfam" id="PF04002">
    <property type="entry name" value="RadC"/>
    <property type="match status" value="1"/>
</dbReference>
<evidence type="ECO:0000256" key="3">
    <source>
        <dbReference type="ARBA" id="ARBA00022723"/>
    </source>
</evidence>
<evidence type="ECO:0000256" key="2">
    <source>
        <dbReference type="ARBA" id="ARBA00022670"/>
    </source>
</evidence>
<gene>
    <name evidence="9" type="ORF">SAMN05216180_0670</name>
</gene>
<dbReference type="PANTHER" id="PTHR30471">
    <property type="entry name" value="DNA REPAIR PROTEIN RADC"/>
    <property type="match status" value="1"/>
</dbReference>
<keyword evidence="2" id="KW-0645">Protease</keyword>
<comment type="similarity">
    <text evidence="1 7">Belongs to the UPF0758 family.</text>
</comment>
<dbReference type="Pfam" id="PF20582">
    <property type="entry name" value="UPF0758_N"/>
    <property type="match status" value="1"/>
</dbReference>
<dbReference type="InterPro" id="IPR025657">
    <property type="entry name" value="RadC_JAB"/>
</dbReference>
<dbReference type="SUPFAM" id="SSF47781">
    <property type="entry name" value="RuvA domain 2-like"/>
    <property type="match status" value="1"/>
</dbReference>
<evidence type="ECO:0000313" key="10">
    <source>
        <dbReference type="Proteomes" id="UP000199158"/>
    </source>
</evidence>
<evidence type="ECO:0000256" key="1">
    <source>
        <dbReference type="ARBA" id="ARBA00010243"/>
    </source>
</evidence>
<accession>A0A1H7ZJG7</accession>
<dbReference type="InterPro" id="IPR001405">
    <property type="entry name" value="UPF0758"/>
</dbReference>
<dbReference type="AlphaFoldDB" id="A0A1H7ZJG7"/>
<keyword evidence="5" id="KW-0862">Zinc</keyword>
<proteinExistence type="inferred from homology"/>
<evidence type="ECO:0000256" key="5">
    <source>
        <dbReference type="ARBA" id="ARBA00022833"/>
    </source>
</evidence>
<dbReference type="GO" id="GO:0046872">
    <property type="term" value="F:metal ion binding"/>
    <property type="evidence" value="ECO:0007669"/>
    <property type="project" value="UniProtKB-KW"/>
</dbReference>
<keyword evidence="10" id="KW-1185">Reference proteome</keyword>
<dbReference type="GO" id="GO:0006508">
    <property type="term" value="P:proteolysis"/>
    <property type="evidence" value="ECO:0007669"/>
    <property type="project" value="UniProtKB-KW"/>
</dbReference>
<dbReference type="EMBL" id="FOCG01000001">
    <property type="protein sequence ID" value="SEM57688.1"/>
    <property type="molecule type" value="Genomic_DNA"/>
</dbReference>
<dbReference type="Gene3D" id="3.40.140.10">
    <property type="entry name" value="Cytidine Deaminase, domain 2"/>
    <property type="match status" value="1"/>
</dbReference>
<dbReference type="InterPro" id="IPR037518">
    <property type="entry name" value="MPN"/>
</dbReference>
<sequence length="228" mass="25556">MDNPHAGHRKRLRERFIQNGLEHFQKHNILELLLFNTIPRQDTNELAHRLIDEFGSLSGVFDASIEQLMKVKGIGENSAVLIKLIPAIGKVYLDDKNTIGTILKTTSESGNFLLPKFIGETSELVYLLCLDNKNKVLGCPLICRGDIVSANFTPRRVVEAALKYGATSVILSHNHPRGFALPSNDDINTTEQLYETLRRVNIKLLDHIIVAGEDFVSLADSGFFYKKL</sequence>
<dbReference type="OrthoDB" id="9804482at2"/>
<organism evidence="9 10">
    <name type="scientific">Hydrogenoanaerobacterium saccharovorans</name>
    <dbReference type="NCBI Taxonomy" id="474960"/>
    <lineage>
        <taxon>Bacteria</taxon>
        <taxon>Bacillati</taxon>
        <taxon>Bacillota</taxon>
        <taxon>Clostridia</taxon>
        <taxon>Eubacteriales</taxon>
        <taxon>Oscillospiraceae</taxon>
        <taxon>Hydrogenoanaerobacterium</taxon>
    </lineage>
</organism>
<dbReference type="PANTHER" id="PTHR30471:SF3">
    <property type="entry name" value="UPF0758 PROTEIN YEES-RELATED"/>
    <property type="match status" value="1"/>
</dbReference>
<evidence type="ECO:0000256" key="6">
    <source>
        <dbReference type="ARBA" id="ARBA00023049"/>
    </source>
</evidence>
<reference evidence="9 10" key="1">
    <citation type="submission" date="2016-10" db="EMBL/GenBank/DDBJ databases">
        <authorList>
            <person name="de Groot N.N."/>
        </authorList>
    </citation>
    <scope>NUCLEOTIDE SEQUENCE [LARGE SCALE GENOMIC DNA]</scope>
    <source>
        <strain evidence="9 10">CGMCC 1.5070</strain>
    </source>
</reference>
<dbReference type="RefSeq" id="WP_092751612.1">
    <property type="nucleotide sequence ID" value="NZ_FOCG01000001.1"/>
</dbReference>
<name>A0A1H7ZJG7_9FIRM</name>
<evidence type="ECO:0000256" key="4">
    <source>
        <dbReference type="ARBA" id="ARBA00022801"/>
    </source>
</evidence>
<keyword evidence="3" id="KW-0479">Metal-binding</keyword>
<evidence type="ECO:0000259" key="8">
    <source>
        <dbReference type="PROSITE" id="PS50249"/>
    </source>
</evidence>
<dbReference type="STRING" id="474960.SAMN05216180_0670"/>